<dbReference type="GO" id="GO:0022857">
    <property type="term" value="F:transmembrane transporter activity"/>
    <property type="evidence" value="ECO:0007669"/>
    <property type="project" value="TreeGrafter"/>
</dbReference>
<protein>
    <submittedName>
        <fullName evidence="6">ABC transporter ATP-binding protein</fullName>
    </submittedName>
</protein>
<dbReference type="GO" id="GO:0005524">
    <property type="term" value="F:ATP binding"/>
    <property type="evidence" value="ECO:0007669"/>
    <property type="project" value="UniProtKB-KW"/>
</dbReference>
<dbReference type="RefSeq" id="WP_200346341.1">
    <property type="nucleotide sequence ID" value="NZ_NRSJ01000018.1"/>
</dbReference>
<reference evidence="6" key="1">
    <citation type="submission" date="2017-08" db="EMBL/GenBank/DDBJ databases">
        <authorList>
            <person name="Imhoff J.F."/>
            <person name="Rahn T."/>
            <person name="Kuenzel S."/>
            <person name="Neulinger S.C."/>
        </authorList>
    </citation>
    <scope>NUCLEOTIDE SEQUENCE</scope>
    <source>
        <strain evidence="6">DSM 11080</strain>
    </source>
</reference>
<dbReference type="InterPro" id="IPR003439">
    <property type="entry name" value="ABC_transporter-like_ATP-bd"/>
</dbReference>
<dbReference type="PANTHER" id="PTHR24220">
    <property type="entry name" value="IMPORT ATP-BINDING PROTEIN"/>
    <property type="match status" value="1"/>
</dbReference>
<dbReference type="InterPro" id="IPR017871">
    <property type="entry name" value="ABC_transporter-like_CS"/>
</dbReference>
<proteinExistence type="inferred from homology"/>
<organism evidence="6 7">
    <name type="scientific">Halochromatium glycolicum</name>
    <dbReference type="NCBI Taxonomy" id="85075"/>
    <lineage>
        <taxon>Bacteria</taxon>
        <taxon>Pseudomonadati</taxon>
        <taxon>Pseudomonadota</taxon>
        <taxon>Gammaproteobacteria</taxon>
        <taxon>Chromatiales</taxon>
        <taxon>Chromatiaceae</taxon>
        <taxon>Halochromatium</taxon>
    </lineage>
</organism>
<dbReference type="Pfam" id="PF00005">
    <property type="entry name" value="ABC_tran"/>
    <property type="match status" value="1"/>
</dbReference>
<dbReference type="PROSITE" id="PS00211">
    <property type="entry name" value="ABC_TRANSPORTER_1"/>
    <property type="match status" value="1"/>
</dbReference>
<comment type="similarity">
    <text evidence="4">Belongs to the ABC transporter superfamily. Macrolide exporter (TC 3.A.1.122) family.</text>
</comment>
<comment type="caution">
    <text evidence="6">The sequence shown here is derived from an EMBL/GenBank/DDBJ whole genome shotgun (WGS) entry which is preliminary data.</text>
</comment>
<keyword evidence="1" id="KW-0813">Transport</keyword>
<sequence>MVDTGSANRRDDRTPVLAVAGIGKSYAEGKQRRTVLADIGFEVARGECVALVGQSGSGKSTLLNLLAGIDKPDTGDVEIMGRSIAAMGEPELTLLRREHIGFIYQFFNLIPTLTVAENLALPLELNRIPSAVRRQRIGDWLAKVGLDGREGAFPDELSGGEQQRVAIARAIIHEPALVLADEPTGNLDGRTGNVVLQLLAHLFRDQGRTLILVTHSRAVSEVADRILALDNGRLTHDTEALSW</sequence>
<dbReference type="SMART" id="SM00382">
    <property type="entry name" value="AAA"/>
    <property type="match status" value="1"/>
</dbReference>
<evidence type="ECO:0000256" key="3">
    <source>
        <dbReference type="ARBA" id="ARBA00022840"/>
    </source>
</evidence>
<dbReference type="InterPro" id="IPR015854">
    <property type="entry name" value="ABC_transpr_LolD-like"/>
</dbReference>
<dbReference type="PANTHER" id="PTHR24220:SF685">
    <property type="entry name" value="ABC TRANSPORTER RELATED"/>
    <property type="match status" value="1"/>
</dbReference>
<dbReference type="AlphaFoldDB" id="A0AAJ0U5G5"/>
<feature type="domain" description="ABC transporter" evidence="5">
    <location>
        <begin position="17"/>
        <end position="243"/>
    </location>
</feature>
<accession>A0AAJ0U5G5</accession>
<dbReference type="InterPro" id="IPR003593">
    <property type="entry name" value="AAA+_ATPase"/>
</dbReference>
<name>A0AAJ0U5G5_9GAMM</name>
<dbReference type="FunFam" id="3.40.50.300:FF:000032">
    <property type="entry name" value="Export ABC transporter ATP-binding protein"/>
    <property type="match status" value="1"/>
</dbReference>
<dbReference type="Proteomes" id="UP001296776">
    <property type="component" value="Unassembled WGS sequence"/>
</dbReference>
<evidence type="ECO:0000256" key="2">
    <source>
        <dbReference type="ARBA" id="ARBA00022741"/>
    </source>
</evidence>
<dbReference type="EMBL" id="NRSJ01000018">
    <property type="protein sequence ID" value="MBK1705132.1"/>
    <property type="molecule type" value="Genomic_DNA"/>
</dbReference>
<dbReference type="InterPro" id="IPR017911">
    <property type="entry name" value="MacB-like_ATP-bd"/>
</dbReference>
<dbReference type="CDD" id="cd03255">
    <property type="entry name" value="ABC_MJ0796_LolCDE_FtsE"/>
    <property type="match status" value="1"/>
</dbReference>
<dbReference type="SUPFAM" id="SSF52540">
    <property type="entry name" value="P-loop containing nucleoside triphosphate hydrolases"/>
    <property type="match status" value="1"/>
</dbReference>
<evidence type="ECO:0000313" key="6">
    <source>
        <dbReference type="EMBL" id="MBK1705132.1"/>
    </source>
</evidence>
<keyword evidence="7" id="KW-1185">Reference proteome</keyword>
<dbReference type="GO" id="GO:0005886">
    <property type="term" value="C:plasma membrane"/>
    <property type="evidence" value="ECO:0007669"/>
    <property type="project" value="TreeGrafter"/>
</dbReference>
<dbReference type="InterPro" id="IPR027417">
    <property type="entry name" value="P-loop_NTPase"/>
</dbReference>
<dbReference type="GO" id="GO:1902495">
    <property type="term" value="C:transmembrane transporter complex"/>
    <property type="evidence" value="ECO:0007669"/>
    <property type="project" value="UniProtKB-ARBA"/>
</dbReference>
<reference evidence="6" key="2">
    <citation type="journal article" date="2020" name="Microorganisms">
        <title>Osmotic Adaptation and Compatible Solute Biosynthesis of Phototrophic Bacteria as Revealed from Genome Analyses.</title>
        <authorList>
            <person name="Imhoff J.F."/>
            <person name="Rahn T."/>
            <person name="Kunzel S."/>
            <person name="Keller A."/>
            <person name="Neulinger S.C."/>
        </authorList>
    </citation>
    <scope>NUCLEOTIDE SEQUENCE</scope>
    <source>
        <strain evidence="6">DSM 11080</strain>
    </source>
</reference>
<dbReference type="GO" id="GO:0016887">
    <property type="term" value="F:ATP hydrolysis activity"/>
    <property type="evidence" value="ECO:0007669"/>
    <property type="project" value="InterPro"/>
</dbReference>
<dbReference type="PROSITE" id="PS50893">
    <property type="entry name" value="ABC_TRANSPORTER_2"/>
    <property type="match status" value="1"/>
</dbReference>
<gene>
    <name evidence="6" type="ORF">CKO40_11410</name>
</gene>
<keyword evidence="2" id="KW-0547">Nucleotide-binding</keyword>
<evidence type="ECO:0000313" key="7">
    <source>
        <dbReference type="Proteomes" id="UP001296776"/>
    </source>
</evidence>
<dbReference type="Gene3D" id="3.40.50.300">
    <property type="entry name" value="P-loop containing nucleotide triphosphate hydrolases"/>
    <property type="match status" value="1"/>
</dbReference>
<evidence type="ECO:0000259" key="5">
    <source>
        <dbReference type="PROSITE" id="PS50893"/>
    </source>
</evidence>
<evidence type="ECO:0000256" key="4">
    <source>
        <dbReference type="ARBA" id="ARBA00038388"/>
    </source>
</evidence>
<keyword evidence="3 6" id="KW-0067">ATP-binding</keyword>
<evidence type="ECO:0000256" key="1">
    <source>
        <dbReference type="ARBA" id="ARBA00022448"/>
    </source>
</evidence>